<evidence type="ECO:0000313" key="1">
    <source>
        <dbReference type="EMBL" id="GIY15949.1"/>
    </source>
</evidence>
<comment type="caution">
    <text evidence="1">The sequence shown here is derived from an EMBL/GenBank/DDBJ whole genome shotgun (WGS) entry which is preliminary data.</text>
</comment>
<keyword evidence="2" id="KW-1185">Reference proteome</keyword>
<protein>
    <submittedName>
        <fullName evidence="1">Uncharacterized protein</fullName>
    </submittedName>
</protein>
<name>A0AAV4R323_CAEEX</name>
<dbReference type="EMBL" id="BPLR01007309">
    <property type="protein sequence ID" value="GIY15949.1"/>
    <property type="molecule type" value="Genomic_DNA"/>
</dbReference>
<dbReference type="AlphaFoldDB" id="A0AAV4R323"/>
<dbReference type="Proteomes" id="UP001054945">
    <property type="component" value="Unassembled WGS sequence"/>
</dbReference>
<proteinExistence type="predicted"/>
<reference evidence="1 2" key="1">
    <citation type="submission" date="2021-06" db="EMBL/GenBank/DDBJ databases">
        <title>Caerostris extrusa draft genome.</title>
        <authorList>
            <person name="Kono N."/>
            <person name="Arakawa K."/>
        </authorList>
    </citation>
    <scope>NUCLEOTIDE SEQUENCE [LARGE SCALE GENOMIC DNA]</scope>
</reference>
<organism evidence="1 2">
    <name type="scientific">Caerostris extrusa</name>
    <name type="common">Bark spider</name>
    <name type="synonym">Caerostris bankana</name>
    <dbReference type="NCBI Taxonomy" id="172846"/>
    <lineage>
        <taxon>Eukaryota</taxon>
        <taxon>Metazoa</taxon>
        <taxon>Ecdysozoa</taxon>
        <taxon>Arthropoda</taxon>
        <taxon>Chelicerata</taxon>
        <taxon>Arachnida</taxon>
        <taxon>Araneae</taxon>
        <taxon>Araneomorphae</taxon>
        <taxon>Entelegynae</taxon>
        <taxon>Araneoidea</taxon>
        <taxon>Araneidae</taxon>
        <taxon>Caerostris</taxon>
    </lineage>
</organism>
<evidence type="ECO:0000313" key="2">
    <source>
        <dbReference type="Proteomes" id="UP001054945"/>
    </source>
</evidence>
<accession>A0AAV4R323</accession>
<gene>
    <name evidence="1" type="ORF">CEXT_173571</name>
</gene>
<sequence length="119" mass="13857">MEQVPLSGAPSFFQNRRTFFMLIQKESEPEQLFSMKAFDLDCCTVSYSDRVQFSHFFGLRINGSYLKSNFFEMTLSQQKDGLHFNLITVVSFFRLQFNLDSLLLSEDNVQLLDTTEITV</sequence>